<reference evidence="2" key="1">
    <citation type="journal article" date="2014" name="Int. J. Syst. Evol. Microbiol.">
        <title>Complete genome sequence of Corynebacterium casei LMG S-19264T (=DSM 44701T), isolated from a smear-ripened cheese.</title>
        <authorList>
            <consortium name="US DOE Joint Genome Institute (JGI-PGF)"/>
            <person name="Walter F."/>
            <person name="Albersmeier A."/>
            <person name="Kalinowski J."/>
            <person name="Ruckert C."/>
        </authorList>
    </citation>
    <scope>NUCLEOTIDE SEQUENCE</scope>
    <source>
        <strain evidence="2">CGMCC 4.7312</strain>
    </source>
</reference>
<keyword evidence="1" id="KW-0175">Coiled coil</keyword>
<evidence type="ECO:0000256" key="1">
    <source>
        <dbReference type="SAM" id="Coils"/>
    </source>
</evidence>
<gene>
    <name evidence="2" type="ORF">GCM10011608_37040</name>
</gene>
<organism evidence="2 3">
    <name type="scientific">Micromonospora sonchi</name>
    <dbReference type="NCBI Taxonomy" id="1763543"/>
    <lineage>
        <taxon>Bacteria</taxon>
        <taxon>Bacillati</taxon>
        <taxon>Actinomycetota</taxon>
        <taxon>Actinomycetes</taxon>
        <taxon>Micromonosporales</taxon>
        <taxon>Micromonosporaceae</taxon>
        <taxon>Micromonospora</taxon>
    </lineage>
</organism>
<dbReference type="EMBL" id="BMNB01000017">
    <property type="protein sequence ID" value="GGM48773.1"/>
    <property type="molecule type" value="Genomic_DNA"/>
</dbReference>
<evidence type="ECO:0000313" key="3">
    <source>
        <dbReference type="Proteomes" id="UP000608890"/>
    </source>
</evidence>
<accession>A0A917X0N2</accession>
<name>A0A917X0N2_9ACTN</name>
<dbReference type="Proteomes" id="UP000608890">
    <property type="component" value="Unassembled WGS sequence"/>
</dbReference>
<protein>
    <submittedName>
        <fullName evidence="2">Uncharacterized protein</fullName>
    </submittedName>
</protein>
<feature type="coiled-coil region" evidence="1">
    <location>
        <begin position="68"/>
        <end position="95"/>
    </location>
</feature>
<dbReference type="AlphaFoldDB" id="A0A917X0N2"/>
<evidence type="ECO:0000313" key="2">
    <source>
        <dbReference type="EMBL" id="GGM48773.1"/>
    </source>
</evidence>
<reference evidence="2" key="2">
    <citation type="submission" date="2020-09" db="EMBL/GenBank/DDBJ databases">
        <authorList>
            <person name="Sun Q."/>
            <person name="Zhou Y."/>
        </authorList>
    </citation>
    <scope>NUCLEOTIDE SEQUENCE</scope>
    <source>
        <strain evidence="2">CGMCC 4.7312</strain>
    </source>
</reference>
<proteinExistence type="predicted"/>
<keyword evidence="3" id="KW-1185">Reference proteome</keyword>
<sequence length="325" mass="36631">MLLGALVLYLSHSVEDPWWSGTLVNAGTALFLFAPLALFGRHIEQRFDNVQEAQKEIESRQVAAAAELASLSEEVANTQGEIRKTREELADAVSRRLAASRQIDNQKFSDIGEMPSHRSLFDALTRARKLGLISHEGCRVKIEYTSLYLWFETPSGDPQFNEPPHPDEDLFLRLEDVGGSEVRRIAWSNEQDAEDVLIALAEELVSLAQYPGDHLYNPGKVFADLKELLELAHRSATGGSFEPLTSVVQYCPPQWVITSTHLIATDPGYAIPILRINEPRWHEHMSEKTWLDYDSFSTAFSTAKALYEARRLEVQPPRSKDDPPF</sequence>
<comment type="caution">
    <text evidence="2">The sequence shown here is derived from an EMBL/GenBank/DDBJ whole genome shotgun (WGS) entry which is preliminary data.</text>
</comment>